<reference evidence="6 7" key="1">
    <citation type="submission" date="2020-07" db="EMBL/GenBank/DDBJ databases">
        <title>Genomic Encyclopedia of Type Strains, Phase IV (KMG-V): Genome sequencing to study the core and pangenomes of soil and plant-associated prokaryotes.</title>
        <authorList>
            <person name="Whitman W."/>
        </authorList>
    </citation>
    <scope>NUCLEOTIDE SEQUENCE [LARGE SCALE GENOMIC DNA]</scope>
    <source>
        <strain evidence="6 7">AN3</strain>
    </source>
</reference>
<organism evidence="6 7">
    <name type="scientific">Phyllobacterium myrsinacearum</name>
    <dbReference type="NCBI Taxonomy" id="28101"/>
    <lineage>
        <taxon>Bacteria</taxon>
        <taxon>Pseudomonadati</taxon>
        <taxon>Pseudomonadota</taxon>
        <taxon>Alphaproteobacteria</taxon>
        <taxon>Hyphomicrobiales</taxon>
        <taxon>Phyllobacteriaceae</taxon>
        <taxon>Phyllobacterium</taxon>
    </lineage>
</organism>
<proteinExistence type="inferred from homology"/>
<dbReference type="Gene3D" id="1.10.10.10">
    <property type="entry name" value="Winged helix-like DNA-binding domain superfamily/Winged helix DNA-binding domain"/>
    <property type="match status" value="1"/>
</dbReference>
<keyword evidence="2" id="KW-0805">Transcription regulation</keyword>
<dbReference type="Proteomes" id="UP000549052">
    <property type="component" value="Unassembled WGS sequence"/>
</dbReference>
<feature type="domain" description="HTH lysR-type" evidence="5">
    <location>
        <begin position="1"/>
        <end position="58"/>
    </location>
</feature>
<dbReference type="SUPFAM" id="SSF46785">
    <property type="entry name" value="Winged helix' DNA-binding domain"/>
    <property type="match status" value="1"/>
</dbReference>
<dbReference type="EMBL" id="JACGXN010000014">
    <property type="protein sequence ID" value="MBA8881486.1"/>
    <property type="molecule type" value="Genomic_DNA"/>
</dbReference>
<dbReference type="FunFam" id="1.10.10.10:FF:000001">
    <property type="entry name" value="LysR family transcriptional regulator"/>
    <property type="match status" value="1"/>
</dbReference>
<protein>
    <submittedName>
        <fullName evidence="6">DNA-binding transcriptional LysR family regulator</fullName>
    </submittedName>
</protein>
<name>A0A839EVY5_9HYPH</name>
<gene>
    <name evidence="6" type="ORF">FHW16_005227</name>
</gene>
<evidence type="ECO:0000313" key="7">
    <source>
        <dbReference type="Proteomes" id="UP000549052"/>
    </source>
</evidence>
<dbReference type="Pfam" id="PF00126">
    <property type="entry name" value="HTH_1"/>
    <property type="match status" value="1"/>
</dbReference>
<accession>A0A839EVY5</accession>
<dbReference type="InterPro" id="IPR036388">
    <property type="entry name" value="WH-like_DNA-bd_sf"/>
</dbReference>
<dbReference type="GO" id="GO:0000976">
    <property type="term" value="F:transcription cis-regulatory region binding"/>
    <property type="evidence" value="ECO:0007669"/>
    <property type="project" value="TreeGrafter"/>
</dbReference>
<evidence type="ECO:0000256" key="1">
    <source>
        <dbReference type="ARBA" id="ARBA00009437"/>
    </source>
</evidence>
<comment type="caution">
    <text evidence="6">The sequence shown here is derived from an EMBL/GenBank/DDBJ whole genome shotgun (WGS) entry which is preliminary data.</text>
</comment>
<dbReference type="PRINTS" id="PR00039">
    <property type="entry name" value="HTHLYSR"/>
</dbReference>
<evidence type="ECO:0000256" key="2">
    <source>
        <dbReference type="ARBA" id="ARBA00023015"/>
    </source>
</evidence>
<dbReference type="InterPro" id="IPR036390">
    <property type="entry name" value="WH_DNA-bd_sf"/>
</dbReference>
<dbReference type="Gene3D" id="3.40.190.10">
    <property type="entry name" value="Periplasmic binding protein-like II"/>
    <property type="match status" value="2"/>
</dbReference>
<dbReference type="SUPFAM" id="SSF53850">
    <property type="entry name" value="Periplasmic binding protein-like II"/>
    <property type="match status" value="1"/>
</dbReference>
<dbReference type="InterPro" id="IPR000847">
    <property type="entry name" value="LysR_HTH_N"/>
</dbReference>
<dbReference type="PANTHER" id="PTHR30126">
    <property type="entry name" value="HTH-TYPE TRANSCRIPTIONAL REGULATOR"/>
    <property type="match status" value="1"/>
</dbReference>
<dbReference type="InterPro" id="IPR005119">
    <property type="entry name" value="LysR_subst-bd"/>
</dbReference>
<dbReference type="AlphaFoldDB" id="A0A839EVY5"/>
<evidence type="ECO:0000256" key="3">
    <source>
        <dbReference type="ARBA" id="ARBA00023125"/>
    </source>
</evidence>
<dbReference type="GO" id="GO:0003700">
    <property type="term" value="F:DNA-binding transcription factor activity"/>
    <property type="evidence" value="ECO:0007669"/>
    <property type="project" value="InterPro"/>
</dbReference>
<evidence type="ECO:0000259" key="5">
    <source>
        <dbReference type="PROSITE" id="PS50931"/>
    </source>
</evidence>
<keyword evidence="3 6" id="KW-0238">DNA-binding</keyword>
<comment type="similarity">
    <text evidence="1">Belongs to the LysR transcriptional regulatory family.</text>
</comment>
<dbReference type="CDD" id="cd05466">
    <property type="entry name" value="PBP2_LTTR_substrate"/>
    <property type="match status" value="1"/>
</dbReference>
<dbReference type="PROSITE" id="PS50931">
    <property type="entry name" value="HTH_LYSR"/>
    <property type="match status" value="1"/>
</dbReference>
<sequence>MDVEGLKTFLAVYRQRSFSNAARVLNRTQPAISNRIHLLEQELGMPVFERTTAGIMLSQAGRVLLPYAERVLASVQDADAAMQSLATENAGPVAIAIVGTLAGTRITQTLKRFVDAHPTVDLTLQTARSTEVSELVRRGEATIGLRYDRDRSSDLDYRILTHEKLLVACAPNHPLARQSISFFSELLNERWIAFPEIQGQREIWASHVFSIFSVLGHSDLNWMPVDSLTAQKRLVEAGFGLALMTESSIAEERASGAMRTIDVNDLTARMPIFSVTRKGGFLSAGASSLLGILFAEFAAGSLTANS</sequence>
<dbReference type="Pfam" id="PF03466">
    <property type="entry name" value="LysR_substrate"/>
    <property type="match status" value="1"/>
</dbReference>
<keyword evidence="4" id="KW-0804">Transcription</keyword>
<dbReference type="PANTHER" id="PTHR30126:SF40">
    <property type="entry name" value="HTH-TYPE TRANSCRIPTIONAL REGULATOR GLTR"/>
    <property type="match status" value="1"/>
</dbReference>
<evidence type="ECO:0000256" key="4">
    <source>
        <dbReference type="ARBA" id="ARBA00023163"/>
    </source>
</evidence>
<keyword evidence="7" id="KW-1185">Reference proteome</keyword>
<dbReference type="RefSeq" id="WP_182552050.1">
    <property type="nucleotide sequence ID" value="NZ_JACGXN010000014.1"/>
</dbReference>
<evidence type="ECO:0000313" key="6">
    <source>
        <dbReference type="EMBL" id="MBA8881486.1"/>
    </source>
</evidence>